<keyword evidence="1" id="KW-0472">Membrane</keyword>
<dbReference type="Proteomes" id="UP000242694">
    <property type="component" value="Unassembled WGS sequence"/>
</dbReference>
<feature type="transmembrane region" description="Helical" evidence="1">
    <location>
        <begin position="97"/>
        <end position="116"/>
    </location>
</feature>
<keyword evidence="1" id="KW-0812">Transmembrane</keyword>
<evidence type="ECO:0000313" key="2">
    <source>
        <dbReference type="EMBL" id="PTH13841.1"/>
    </source>
</evidence>
<name>A0ABX5IDA2_9STAP</name>
<organism evidence="2 3">
    <name type="scientific">Staphylococcus auricularis</name>
    <dbReference type="NCBI Taxonomy" id="29379"/>
    <lineage>
        <taxon>Bacteria</taxon>
        <taxon>Bacillati</taxon>
        <taxon>Bacillota</taxon>
        <taxon>Bacilli</taxon>
        <taxon>Bacillales</taxon>
        <taxon>Staphylococcaceae</taxon>
        <taxon>Staphylococcus</taxon>
    </lineage>
</organism>
<reference evidence="2 3" key="1">
    <citation type="journal article" date="2016" name="Front. Microbiol.">
        <title>Comprehensive Phylogenetic Analysis of Bovine Non-aureus Staphylococci Species Based on Whole-Genome Sequencing.</title>
        <authorList>
            <person name="Naushad S."/>
            <person name="Barkema H.W."/>
            <person name="Luby C."/>
            <person name="Condas L.A."/>
            <person name="Nobrega D.B."/>
            <person name="Carson D.A."/>
            <person name="De Buck J."/>
        </authorList>
    </citation>
    <scope>NUCLEOTIDE SEQUENCE [LARGE SCALE GENOMIC DNA]</scope>
    <source>
        <strain evidence="2 3">SNUC 993</strain>
    </source>
</reference>
<dbReference type="Pfam" id="PF01944">
    <property type="entry name" value="SpoIIM"/>
    <property type="match status" value="1"/>
</dbReference>
<feature type="transmembrane region" description="Helical" evidence="1">
    <location>
        <begin position="12"/>
        <end position="34"/>
    </location>
</feature>
<sequence length="202" mass="22612">MLKIQDNTYIKRTLEFFIVSILITIITVILAIIFSPSAETFNNMLSDTNLNNSEASGLEKVLQYIINNGFRVPFQMLILAIIPIPFLYYINIMSTSILTGIALGFAISLDAFKGSMMLISSLPYFILEDIGLCAVASGLFLFNKAIINKIISFFKHDKSQTISVKVAFTNLLKMYFSITLPCIIIAAFMETYVANILFDLLT</sequence>
<feature type="transmembrane region" description="Helical" evidence="1">
    <location>
        <begin position="72"/>
        <end position="90"/>
    </location>
</feature>
<comment type="caution">
    <text evidence="2">The sequence shown here is derived from an EMBL/GenBank/DDBJ whole genome shotgun (WGS) entry which is preliminary data.</text>
</comment>
<evidence type="ECO:0000256" key="1">
    <source>
        <dbReference type="SAM" id="Phobius"/>
    </source>
</evidence>
<proteinExistence type="predicted"/>
<dbReference type="InterPro" id="IPR002798">
    <property type="entry name" value="SpoIIM-like"/>
</dbReference>
<protein>
    <recommendedName>
        <fullName evidence="4">Stage II sporulation protein M</fullName>
    </recommendedName>
</protein>
<feature type="transmembrane region" description="Helical" evidence="1">
    <location>
        <begin position="175"/>
        <end position="198"/>
    </location>
</feature>
<keyword evidence="3" id="KW-1185">Reference proteome</keyword>
<gene>
    <name evidence="2" type="ORF">BU607_09465</name>
</gene>
<accession>A0ABX5IDA2</accession>
<dbReference type="EMBL" id="PZDI01000059">
    <property type="protein sequence ID" value="PTH13841.1"/>
    <property type="molecule type" value="Genomic_DNA"/>
</dbReference>
<keyword evidence="1" id="KW-1133">Transmembrane helix</keyword>
<feature type="transmembrane region" description="Helical" evidence="1">
    <location>
        <begin position="122"/>
        <end position="142"/>
    </location>
</feature>
<evidence type="ECO:0008006" key="4">
    <source>
        <dbReference type="Google" id="ProtNLM"/>
    </source>
</evidence>
<evidence type="ECO:0000313" key="3">
    <source>
        <dbReference type="Proteomes" id="UP000242694"/>
    </source>
</evidence>
<dbReference type="RefSeq" id="WP_107393085.1">
    <property type="nucleotide sequence ID" value="NZ_JAHCOE010000001.1"/>
</dbReference>